<accession>A0A9W7DG83</accession>
<dbReference type="Proteomes" id="UP001165063">
    <property type="component" value="Unassembled WGS sequence"/>
</dbReference>
<gene>
    <name evidence="1" type="ORF">Amon01_000392100</name>
</gene>
<proteinExistence type="predicted"/>
<dbReference type="OrthoDB" id="3998031at2759"/>
<evidence type="ECO:0000313" key="1">
    <source>
        <dbReference type="EMBL" id="GMG30951.1"/>
    </source>
</evidence>
<evidence type="ECO:0000313" key="2">
    <source>
        <dbReference type="Proteomes" id="UP001165063"/>
    </source>
</evidence>
<reference evidence="1" key="1">
    <citation type="submission" date="2023-04" db="EMBL/GenBank/DDBJ databases">
        <title>Ambrosiozyma monospora NBRC 1965.</title>
        <authorList>
            <person name="Ichikawa N."/>
            <person name="Sato H."/>
            <person name="Tonouchi N."/>
        </authorList>
    </citation>
    <scope>NUCLEOTIDE SEQUENCE</scope>
    <source>
        <strain evidence="1">NBRC 1965</strain>
    </source>
</reference>
<dbReference type="EMBL" id="BSXU01001774">
    <property type="protein sequence ID" value="GMG30951.1"/>
    <property type="molecule type" value="Genomic_DNA"/>
</dbReference>
<protein>
    <submittedName>
        <fullName evidence="1">Unnamed protein product</fullName>
    </submittedName>
</protein>
<name>A0A9W7DG83_AMBMO</name>
<organism evidence="1 2">
    <name type="scientific">Ambrosiozyma monospora</name>
    <name type="common">Yeast</name>
    <name type="synonym">Endomycopsis monosporus</name>
    <dbReference type="NCBI Taxonomy" id="43982"/>
    <lineage>
        <taxon>Eukaryota</taxon>
        <taxon>Fungi</taxon>
        <taxon>Dikarya</taxon>
        <taxon>Ascomycota</taxon>
        <taxon>Saccharomycotina</taxon>
        <taxon>Pichiomycetes</taxon>
        <taxon>Pichiales</taxon>
        <taxon>Pichiaceae</taxon>
        <taxon>Ambrosiozyma</taxon>
    </lineage>
</organism>
<keyword evidence="2" id="KW-1185">Reference proteome</keyword>
<sequence length="146" mass="17045">MSCLCEKRTEFLGCLTDVCPFGNFFPARDHYLGTCLEHIPELRTDSDFTFWIPGYKAPRHFDDEDGCSNGNDCSKESDCCNGCYDDDYFIPDPDFDSDGLSLSFATYEQREKVWNACDEKIDMLKRQIRKLVKFRKVRRVSLDHCY</sequence>
<dbReference type="AlphaFoldDB" id="A0A9W7DG83"/>
<comment type="caution">
    <text evidence="1">The sequence shown here is derived from an EMBL/GenBank/DDBJ whole genome shotgun (WGS) entry which is preliminary data.</text>
</comment>